<dbReference type="InterPro" id="IPR007197">
    <property type="entry name" value="rSAM"/>
</dbReference>
<dbReference type="InterPro" id="IPR023404">
    <property type="entry name" value="rSAM_horseshoe"/>
</dbReference>
<dbReference type="SMART" id="SM00729">
    <property type="entry name" value="Elp3"/>
    <property type="match status" value="1"/>
</dbReference>
<dbReference type="InterPro" id="IPR058240">
    <property type="entry name" value="rSAM_sf"/>
</dbReference>
<dbReference type="InterPro" id="IPR006158">
    <property type="entry name" value="Cobalamin-bd"/>
</dbReference>
<dbReference type="Gene3D" id="3.80.30.20">
    <property type="entry name" value="tm_1862 like domain"/>
    <property type="match status" value="1"/>
</dbReference>
<feature type="domain" description="B12-binding" evidence="8">
    <location>
        <begin position="58"/>
        <end position="134"/>
    </location>
</feature>
<keyword evidence="4" id="KW-0949">S-adenosyl-L-methionine</keyword>
<keyword evidence="3" id="KW-0808">Transferase</keyword>
<evidence type="ECO:0000259" key="9">
    <source>
        <dbReference type="PROSITE" id="PS51918"/>
    </source>
</evidence>
<dbReference type="GO" id="GO:0046872">
    <property type="term" value="F:metal ion binding"/>
    <property type="evidence" value="ECO:0007669"/>
    <property type="project" value="UniProtKB-KW"/>
</dbReference>
<name>A0A6M3KT30_9ZZZZ</name>
<dbReference type="Pfam" id="PF02310">
    <property type="entry name" value="B12-binding"/>
    <property type="match status" value="1"/>
</dbReference>
<dbReference type="AlphaFoldDB" id="A0A6M3KT30"/>
<dbReference type="PANTHER" id="PTHR43409">
    <property type="entry name" value="ANAEROBIC MAGNESIUM-PROTOPORPHYRIN IX MONOMETHYL ESTER CYCLASE-RELATED"/>
    <property type="match status" value="1"/>
</dbReference>
<evidence type="ECO:0000313" key="10">
    <source>
        <dbReference type="EMBL" id="QJA85002.1"/>
    </source>
</evidence>
<dbReference type="PROSITE" id="PS51332">
    <property type="entry name" value="B12_BINDING"/>
    <property type="match status" value="1"/>
</dbReference>
<keyword evidence="2" id="KW-0489">Methyltransferase</keyword>
<keyword evidence="7" id="KW-0411">Iron-sulfur</keyword>
<evidence type="ECO:0000256" key="7">
    <source>
        <dbReference type="ARBA" id="ARBA00023014"/>
    </source>
</evidence>
<dbReference type="SFLD" id="SFLDS00029">
    <property type="entry name" value="Radical_SAM"/>
    <property type="match status" value="1"/>
</dbReference>
<evidence type="ECO:0000256" key="6">
    <source>
        <dbReference type="ARBA" id="ARBA00023004"/>
    </source>
</evidence>
<dbReference type="GO" id="GO:0051539">
    <property type="term" value="F:4 iron, 4 sulfur cluster binding"/>
    <property type="evidence" value="ECO:0007669"/>
    <property type="project" value="UniProtKB-KW"/>
</dbReference>
<dbReference type="InterPro" id="IPR034466">
    <property type="entry name" value="Methyltransferase_Class_B"/>
</dbReference>
<organism evidence="10">
    <name type="scientific">viral metagenome</name>
    <dbReference type="NCBI Taxonomy" id="1070528"/>
    <lineage>
        <taxon>unclassified sequences</taxon>
        <taxon>metagenomes</taxon>
        <taxon>organismal metagenomes</taxon>
    </lineage>
</organism>
<dbReference type="EMBL" id="MT142547">
    <property type="protein sequence ID" value="QJA85002.1"/>
    <property type="molecule type" value="Genomic_DNA"/>
</dbReference>
<evidence type="ECO:0000256" key="1">
    <source>
        <dbReference type="ARBA" id="ARBA00001966"/>
    </source>
</evidence>
<dbReference type="GO" id="GO:0031419">
    <property type="term" value="F:cobalamin binding"/>
    <property type="evidence" value="ECO:0007669"/>
    <property type="project" value="InterPro"/>
</dbReference>
<dbReference type="SUPFAM" id="SSF102114">
    <property type="entry name" value="Radical SAM enzymes"/>
    <property type="match status" value="1"/>
</dbReference>
<evidence type="ECO:0000259" key="8">
    <source>
        <dbReference type="PROSITE" id="PS51332"/>
    </source>
</evidence>
<evidence type="ECO:0000256" key="2">
    <source>
        <dbReference type="ARBA" id="ARBA00022603"/>
    </source>
</evidence>
<evidence type="ECO:0000256" key="4">
    <source>
        <dbReference type="ARBA" id="ARBA00022691"/>
    </source>
</evidence>
<dbReference type="PROSITE" id="PS51918">
    <property type="entry name" value="RADICAL_SAM"/>
    <property type="match status" value="1"/>
</dbReference>
<comment type="cofactor">
    <cofactor evidence="1">
        <name>[4Fe-4S] cluster</name>
        <dbReference type="ChEBI" id="CHEBI:49883"/>
    </cofactor>
</comment>
<dbReference type="Pfam" id="PF04055">
    <property type="entry name" value="Radical_SAM"/>
    <property type="match status" value="1"/>
</dbReference>
<sequence>MKMVLIIPPSPWLLSDRVFPFYGILYVSAYLKRHSDCEIAVCDLSGLEEKDWYIPLGDMYGVTGATPNFVYMKAIIAKLKAREPDKPVIVGGVHATVYPASILERTLADACVIGEGERTALQIVNGVSWKNIPGIVTREFNTGPPDLIADIDTLPLPDLKAIDYYSYLESSVPDYHNYLSPGTKREGSVILSRGCYFNCAFCCSRKLHNGRVRTRSPEVVVEELSYLKHEFGVEVVNVFDDTFAMSKKRAHRICELLVEKKVGMKWYCLLRADEVDLDLLLAMKGAGCLSISVGFETGSNRILKLMNKKTNIAASRSCIETAYKAGLMIYGFLIVGFPTETEHDVELTADFIRDNPEVDTWGLHTFQPYPGCDVWERPEKYGIEVDKNTDFSDYITIGNHKGLYSTDPVIDRQFRYLKEVMGNKSRELRK</sequence>
<evidence type="ECO:0000256" key="5">
    <source>
        <dbReference type="ARBA" id="ARBA00022723"/>
    </source>
</evidence>
<dbReference type="SFLD" id="SFLDG01082">
    <property type="entry name" value="B12-binding_domain_containing"/>
    <property type="match status" value="1"/>
</dbReference>
<dbReference type="SFLD" id="SFLDG01123">
    <property type="entry name" value="methyltransferase_(Class_B)"/>
    <property type="match status" value="1"/>
</dbReference>
<dbReference type="CDD" id="cd01335">
    <property type="entry name" value="Radical_SAM"/>
    <property type="match status" value="1"/>
</dbReference>
<accession>A0A6M3KT30</accession>
<dbReference type="GO" id="GO:0003824">
    <property type="term" value="F:catalytic activity"/>
    <property type="evidence" value="ECO:0007669"/>
    <property type="project" value="InterPro"/>
</dbReference>
<evidence type="ECO:0000256" key="3">
    <source>
        <dbReference type="ARBA" id="ARBA00022679"/>
    </source>
</evidence>
<proteinExistence type="predicted"/>
<dbReference type="InterPro" id="IPR006638">
    <property type="entry name" value="Elp3/MiaA/NifB-like_rSAM"/>
</dbReference>
<gene>
    <name evidence="10" type="ORF">MM415B02303_0010</name>
</gene>
<protein>
    <submittedName>
        <fullName evidence="10">Putative radical SAM superfamily protein</fullName>
    </submittedName>
</protein>
<feature type="domain" description="Radical SAM core" evidence="9">
    <location>
        <begin position="181"/>
        <end position="404"/>
    </location>
</feature>
<dbReference type="Gene3D" id="3.40.50.280">
    <property type="entry name" value="Cobalamin-binding domain"/>
    <property type="match status" value="1"/>
</dbReference>
<dbReference type="PANTHER" id="PTHR43409:SF7">
    <property type="entry name" value="BLL1977 PROTEIN"/>
    <property type="match status" value="1"/>
</dbReference>
<keyword evidence="5" id="KW-0479">Metal-binding</keyword>
<keyword evidence="6" id="KW-0408">Iron</keyword>
<reference evidence="10" key="1">
    <citation type="submission" date="2020-03" db="EMBL/GenBank/DDBJ databases">
        <title>The deep terrestrial virosphere.</title>
        <authorList>
            <person name="Holmfeldt K."/>
            <person name="Nilsson E."/>
            <person name="Simone D."/>
            <person name="Lopez-Fernandez M."/>
            <person name="Wu X."/>
            <person name="de Brujin I."/>
            <person name="Lundin D."/>
            <person name="Andersson A."/>
            <person name="Bertilsson S."/>
            <person name="Dopson M."/>
        </authorList>
    </citation>
    <scope>NUCLEOTIDE SEQUENCE</scope>
    <source>
        <strain evidence="10">MM415B02303</strain>
    </source>
</reference>
<dbReference type="InterPro" id="IPR051198">
    <property type="entry name" value="BchE-like"/>
</dbReference>